<proteinExistence type="predicted"/>
<keyword evidence="2" id="KW-0812">Transmembrane</keyword>
<name>A0A0S4J7M9_BODSA</name>
<sequence>HTDESVHQEVQRPQQHHEQAHTDESVHQEVQRPQHHQEQVHLKQRQEGSTTTKAVQFGGTFRAGKVSNLELDALFTAPSFLEGKVGKSIVLQRLTPGEATAMRTCGRHAAPVYLCNHWVAFFFYFDKVKIEVFDSGPSPHVHAIILRECARLWPDVKVSFERAPRQRRFSDDCGVYTAMAVIANLLRIPLTDRSYCAMRTLLPLVFVLPSMFGTLMTVCVTT</sequence>
<keyword evidence="2" id="KW-1133">Transmembrane helix</keyword>
<dbReference type="Proteomes" id="UP000051952">
    <property type="component" value="Unassembled WGS sequence"/>
</dbReference>
<dbReference type="EMBL" id="CYKH01001237">
    <property type="protein sequence ID" value="CUG86068.1"/>
    <property type="molecule type" value="Genomic_DNA"/>
</dbReference>
<dbReference type="OrthoDB" id="281207at2759"/>
<evidence type="ECO:0000313" key="3">
    <source>
        <dbReference type="EMBL" id="CUG86068.1"/>
    </source>
</evidence>
<evidence type="ECO:0000256" key="1">
    <source>
        <dbReference type="SAM" id="MobiDB-lite"/>
    </source>
</evidence>
<feature type="region of interest" description="Disordered" evidence="1">
    <location>
        <begin position="1"/>
        <end position="53"/>
    </location>
</feature>
<dbReference type="SUPFAM" id="SSF54001">
    <property type="entry name" value="Cysteine proteinases"/>
    <property type="match status" value="1"/>
</dbReference>
<evidence type="ECO:0000313" key="4">
    <source>
        <dbReference type="Proteomes" id="UP000051952"/>
    </source>
</evidence>
<dbReference type="VEuPathDB" id="TriTrypDB:BSAL_06430"/>
<evidence type="ECO:0008006" key="5">
    <source>
        <dbReference type="Google" id="ProtNLM"/>
    </source>
</evidence>
<organism evidence="3 4">
    <name type="scientific">Bodo saltans</name>
    <name type="common">Flagellated protozoan</name>
    <dbReference type="NCBI Taxonomy" id="75058"/>
    <lineage>
        <taxon>Eukaryota</taxon>
        <taxon>Discoba</taxon>
        <taxon>Euglenozoa</taxon>
        <taxon>Kinetoplastea</taxon>
        <taxon>Metakinetoplastina</taxon>
        <taxon>Eubodonida</taxon>
        <taxon>Bodonidae</taxon>
        <taxon>Bodo</taxon>
    </lineage>
</organism>
<dbReference type="AlphaFoldDB" id="A0A0S4J7M9"/>
<feature type="compositionally biased region" description="Basic and acidic residues" evidence="1">
    <location>
        <begin position="1"/>
        <end position="46"/>
    </location>
</feature>
<keyword evidence="2" id="KW-0472">Membrane</keyword>
<protein>
    <recommendedName>
        <fullName evidence="5">Ubiquitin-like protease family profile domain-containing protein</fullName>
    </recommendedName>
</protein>
<dbReference type="InterPro" id="IPR038765">
    <property type="entry name" value="Papain-like_cys_pep_sf"/>
</dbReference>
<accession>A0A0S4J7M9</accession>
<reference evidence="4" key="1">
    <citation type="submission" date="2015-09" db="EMBL/GenBank/DDBJ databases">
        <authorList>
            <consortium name="Pathogen Informatics"/>
        </authorList>
    </citation>
    <scope>NUCLEOTIDE SEQUENCE [LARGE SCALE GENOMIC DNA]</scope>
    <source>
        <strain evidence="4">Lake Konstanz</strain>
    </source>
</reference>
<dbReference type="Gene3D" id="3.40.395.10">
    <property type="entry name" value="Adenoviral Proteinase, Chain A"/>
    <property type="match status" value="1"/>
</dbReference>
<evidence type="ECO:0000256" key="2">
    <source>
        <dbReference type="SAM" id="Phobius"/>
    </source>
</evidence>
<gene>
    <name evidence="3" type="ORF">BSAL_06430</name>
</gene>
<feature type="transmembrane region" description="Helical" evidence="2">
    <location>
        <begin position="202"/>
        <end position="221"/>
    </location>
</feature>
<keyword evidence="4" id="KW-1185">Reference proteome</keyword>
<feature type="non-terminal residue" evidence="3">
    <location>
        <position position="1"/>
    </location>
</feature>